<dbReference type="Pfam" id="PF00067">
    <property type="entry name" value="p450"/>
    <property type="match status" value="1"/>
</dbReference>
<dbReference type="Gene3D" id="1.10.630.10">
    <property type="entry name" value="Cytochrome P450"/>
    <property type="match status" value="1"/>
</dbReference>
<keyword evidence="5 6" id="KW-0408">Iron</keyword>
<dbReference type="InterPro" id="IPR036396">
    <property type="entry name" value="Cyt_P450_sf"/>
</dbReference>
<comment type="similarity">
    <text evidence="2 6">Belongs to the cytochrome P450 family.</text>
</comment>
<dbReference type="PRINTS" id="PR00463">
    <property type="entry name" value="EP450I"/>
</dbReference>
<feature type="transmembrane region" description="Helical" evidence="7">
    <location>
        <begin position="12"/>
        <end position="31"/>
    </location>
</feature>
<name>A0ABR4C440_9HELO</name>
<keyword evidence="7" id="KW-0472">Membrane</keyword>
<dbReference type="SUPFAM" id="SSF48264">
    <property type="entry name" value="Cytochrome P450"/>
    <property type="match status" value="1"/>
</dbReference>
<dbReference type="PRINTS" id="PR00385">
    <property type="entry name" value="P450"/>
</dbReference>
<evidence type="ECO:0000313" key="9">
    <source>
        <dbReference type="Proteomes" id="UP001595075"/>
    </source>
</evidence>
<evidence type="ECO:0000256" key="6">
    <source>
        <dbReference type="RuleBase" id="RU000461"/>
    </source>
</evidence>
<evidence type="ECO:0000256" key="3">
    <source>
        <dbReference type="ARBA" id="ARBA00022617"/>
    </source>
</evidence>
<protein>
    <recommendedName>
        <fullName evidence="10">Cytochrome P450</fullName>
    </recommendedName>
</protein>
<keyword evidence="3 6" id="KW-0349">Heme</keyword>
<evidence type="ECO:0000256" key="1">
    <source>
        <dbReference type="ARBA" id="ARBA00001971"/>
    </source>
</evidence>
<gene>
    <name evidence="8" type="ORF">VTL71DRAFT_4620</name>
</gene>
<comment type="caution">
    <text evidence="8">The sequence shown here is derived from an EMBL/GenBank/DDBJ whole genome shotgun (WGS) entry which is preliminary data.</text>
</comment>
<dbReference type="Proteomes" id="UP001595075">
    <property type="component" value="Unassembled WGS sequence"/>
</dbReference>
<keyword evidence="7" id="KW-1133">Transmembrane helix</keyword>
<dbReference type="InterPro" id="IPR017972">
    <property type="entry name" value="Cyt_P450_CS"/>
</dbReference>
<dbReference type="PANTHER" id="PTHR24305:SF210">
    <property type="entry name" value="CYTOCHROME P450 MONOOXYGENASE ASQL-RELATED"/>
    <property type="match status" value="1"/>
</dbReference>
<dbReference type="EMBL" id="JAZHXI010000014">
    <property type="protein sequence ID" value="KAL2064126.1"/>
    <property type="molecule type" value="Genomic_DNA"/>
</dbReference>
<evidence type="ECO:0000256" key="5">
    <source>
        <dbReference type="ARBA" id="ARBA00023004"/>
    </source>
</evidence>
<keyword evidence="4 6" id="KW-0479">Metal-binding</keyword>
<dbReference type="InterPro" id="IPR001128">
    <property type="entry name" value="Cyt_P450"/>
</dbReference>
<reference evidence="8 9" key="1">
    <citation type="journal article" date="2024" name="Commun. Biol.">
        <title>Comparative genomic analysis of thermophilic fungi reveals convergent evolutionary adaptations and gene losses.</title>
        <authorList>
            <person name="Steindorff A.S."/>
            <person name="Aguilar-Pontes M.V."/>
            <person name="Robinson A.J."/>
            <person name="Andreopoulos B."/>
            <person name="LaButti K."/>
            <person name="Kuo A."/>
            <person name="Mondo S."/>
            <person name="Riley R."/>
            <person name="Otillar R."/>
            <person name="Haridas S."/>
            <person name="Lipzen A."/>
            <person name="Grimwood J."/>
            <person name="Schmutz J."/>
            <person name="Clum A."/>
            <person name="Reid I.D."/>
            <person name="Moisan M.C."/>
            <person name="Butler G."/>
            <person name="Nguyen T.T.M."/>
            <person name="Dewar K."/>
            <person name="Conant G."/>
            <person name="Drula E."/>
            <person name="Henrissat B."/>
            <person name="Hansel C."/>
            <person name="Singer S."/>
            <person name="Hutchinson M.I."/>
            <person name="de Vries R.P."/>
            <person name="Natvig D.O."/>
            <person name="Powell A.J."/>
            <person name="Tsang A."/>
            <person name="Grigoriev I.V."/>
        </authorList>
    </citation>
    <scope>NUCLEOTIDE SEQUENCE [LARGE SCALE GENOMIC DNA]</scope>
    <source>
        <strain evidence="8 9">CBS 494.80</strain>
    </source>
</reference>
<keyword evidence="6" id="KW-0503">Monooxygenase</keyword>
<evidence type="ECO:0000256" key="4">
    <source>
        <dbReference type="ARBA" id="ARBA00022723"/>
    </source>
</evidence>
<keyword evidence="7" id="KW-0812">Transmembrane</keyword>
<evidence type="ECO:0008006" key="10">
    <source>
        <dbReference type="Google" id="ProtNLM"/>
    </source>
</evidence>
<comment type="cofactor">
    <cofactor evidence="1">
        <name>heme</name>
        <dbReference type="ChEBI" id="CHEBI:30413"/>
    </cofactor>
</comment>
<organism evidence="8 9">
    <name type="scientific">Oculimacula yallundae</name>
    <dbReference type="NCBI Taxonomy" id="86028"/>
    <lineage>
        <taxon>Eukaryota</taxon>
        <taxon>Fungi</taxon>
        <taxon>Dikarya</taxon>
        <taxon>Ascomycota</taxon>
        <taxon>Pezizomycotina</taxon>
        <taxon>Leotiomycetes</taxon>
        <taxon>Helotiales</taxon>
        <taxon>Ploettnerulaceae</taxon>
        <taxon>Oculimacula</taxon>
    </lineage>
</organism>
<evidence type="ECO:0000256" key="7">
    <source>
        <dbReference type="SAM" id="Phobius"/>
    </source>
</evidence>
<evidence type="ECO:0000256" key="2">
    <source>
        <dbReference type="ARBA" id="ARBA00010617"/>
    </source>
</evidence>
<proteinExistence type="inferred from homology"/>
<accession>A0ABR4C440</accession>
<dbReference type="PROSITE" id="PS00086">
    <property type="entry name" value="CYTOCHROME_P450"/>
    <property type="match status" value="1"/>
</dbReference>
<dbReference type="InterPro" id="IPR050121">
    <property type="entry name" value="Cytochrome_P450_monoxygenase"/>
</dbReference>
<dbReference type="PANTHER" id="PTHR24305">
    <property type="entry name" value="CYTOCHROME P450"/>
    <property type="match status" value="1"/>
</dbReference>
<evidence type="ECO:0000313" key="8">
    <source>
        <dbReference type="EMBL" id="KAL2064126.1"/>
    </source>
</evidence>
<keyword evidence="9" id="KW-1185">Reference proteome</keyword>
<dbReference type="CDD" id="cd11058">
    <property type="entry name" value="CYP60B-like"/>
    <property type="match status" value="1"/>
</dbReference>
<keyword evidence="6" id="KW-0560">Oxidoreductase</keyword>
<sequence length="500" mass="56038">MFKLQFVDKPWQIGGALCGLIILHLATKAIWRLYFHPLSKYPGPKLWAATSLVNTFYVLKTTRVYKVSELHNKYGPVVRVGPNEISYIDERAWKDIYSAHKSGGELQKFMPAADIKGGFGVFNNPDNAKHLQIRKFLSTGFSEKAVREKEGILQGYISLLMQRFEEKAKNGEKLDATWWLDCLGADIAGQFGYGESFHGLETSTLPEIITIGNNLLRGLSIGLAMGQYPVLRNIGDILRKMSPFEKIFKGIIDSKVGGLEKRVDAGQIDEVQDYYSIMTRNKDAVQQLGLANIKTISADLIIAGSDTTATALTVAIYLLLKSPSKLTILVEEIRSAFKSEEEITMVSTNSLKYQTAVISESMRMYPAGPETTRRIANKDGNVICGQFVPEGTLVGVYHWAAGRFKAAWKDADEFVPERWLGNDRYKDDVKGVLNVWNSGPRNCIGQNFALAYVKLVLARLIWRFDMKLCKESENLMDDVGVSVLLYHKGPLMIRLNSVRD</sequence>
<dbReference type="InterPro" id="IPR002401">
    <property type="entry name" value="Cyt_P450_E_grp-I"/>
</dbReference>